<dbReference type="NCBIfam" id="TIGR00666">
    <property type="entry name" value="PBP4"/>
    <property type="match status" value="1"/>
</dbReference>
<gene>
    <name evidence="3" type="ORF">SAMN05444405_105147</name>
</gene>
<organism evidence="3 4">
    <name type="scientific">Bacteroides luti</name>
    <dbReference type="NCBI Taxonomy" id="1297750"/>
    <lineage>
        <taxon>Bacteria</taxon>
        <taxon>Pseudomonadati</taxon>
        <taxon>Bacteroidota</taxon>
        <taxon>Bacteroidia</taxon>
        <taxon>Bacteroidales</taxon>
        <taxon>Bacteroidaceae</taxon>
        <taxon>Bacteroides</taxon>
    </lineage>
</organism>
<dbReference type="RefSeq" id="WP_073400340.1">
    <property type="nucleotide sequence ID" value="NZ_FQTV01000005.1"/>
</dbReference>
<keyword evidence="4" id="KW-1185">Reference proteome</keyword>
<dbReference type="GO" id="GO:0000270">
    <property type="term" value="P:peptidoglycan metabolic process"/>
    <property type="evidence" value="ECO:0007669"/>
    <property type="project" value="TreeGrafter"/>
</dbReference>
<dbReference type="InterPro" id="IPR000667">
    <property type="entry name" value="Peptidase_S13"/>
</dbReference>
<keyword evidence="2" id="KW-0378">Hydrolase</keyword>
<accession>A0A1M4Z2P7</accession>
<keyword evidence="3" id="KW-0645">Protease</keyword>
<evidence type="ECO:0000256" key="2">
    <source>
        <dbReference type="ARBA" id="ARBA00022801"/>
    </source>
</evidence>
<dbReference type="OrthoDB" id="9802627at2"/>
<comment type="similarity">
    <text evidence="1">Belongs to the peptidase S13 family.</text>
</comment>
<dbReference type="Gene3D" id="3.40.710.10">
    <property type="entry name" value="DD-peptidase/beta-lactamase superfamily"/>
    <property type="match status" value="2"/>
</dbReference>
<dbReference type="EMBL" id="FQTV01000005">
    <property type="protein sequence ID" value="SHF12012.1"/>
    <property type="molecule type" value="Genomic_DNA"/>
</dbReference>
<keyword evidence="3" id="KW-0121">Carboxypeptidase</keyword>
<dbReference type="STRING" id="1297750.SAMN05444405_105147"/>
<dbReference type="Gene3D" id="3.50.80.20">
    <property type="entry name" value="D-Ala-D-Ala carboxypeptidase C, peptidase S13"/>
    <property type="match status" value="1"/>
</dbReference>
<evidence type="ECO:0000313" key="4">
    <source>
        <dbReference type="Proteomes" id="UP000184509"/>
    </source>
</evidence>
<evidence type="ECO:0000313" key="3">
    <source>
        <dbReference type="EMBL" id="SHF12012.1"/>
    </source>
</evidence>
<dbReference type="SUPFAM" id="SSF56601">
    <property type="entry name" value="beta-lactamase/transpeptidase-like"/>
    <property type="match status" value="1"/>
</dbReference>
<dbReference type="Pfam" id="PF02113">
    <property type="entry name" value="Peptidase_S13"/>
    <property type="match status" value="1"/>
</dbReference>
<dbReference type="PANTHER" id="PTHR30023:SF0">
    <property type="entry name" value="PENICILLIN-SENSITIVE CARBOXYPEPTIDASE A"/>
    <property type="match status" value="1"/>
</dbReference>
<dbReference type="Proteomes" id="UP000184509">
    <property type="component" value="Unassembled WGS sequence"/>
</dbReference>
<dbReference type="InterPro" id="IPR012338">
    <property type="entry name" value="Beta-lactam/transpept-like"/>
</dbReference>
<sequence length="466" mass="51744">MKRTFSILFFVFFCQVLVFAQPELKAKLDKLLEEDFLKTSEVGISVYDLTDGKSLYTYQENKLYRPASIQKLITAITGLSVLGPDHFFSTTFYHTGKIRDGVLYGDLYLVGGLDSEFIDPSMNGLLRMLSQSGIKAVSGKFIADVSMTDSLYWGAGWSWDDAPYSFQPEISPLMLQKGYVEILAKPGKKGEPAELVCTPASSYYTIKNQTLSDNPEKEELNASRNWMEKENNILVTGNVQSAKRLRITVSNSANFFMHTFMERAKEKGIQLPNYVYGELPKDSSAVFFARLSHPFSLVLQRAMKNSDNLSAEAILYNTALKESAKKHLSREDGVKVIQRVISELGLNPKDYNLVDGCGVSLYNYVSPELLVAYLRYAYSQKPIFDELYPALPIAGVDGTLGGRMKEGKAYKNVHAKTGSVTGVSSLAGYATASNGHIIAFSVINQNVMSSAKARAFQDKVCELLCE</sequence>
<protein>
    <submittedName>
        <fullName evidence="3">D-alanyl-D-alanine carboxypeptidase / D-alanyl-D-alanine-endopeptidase (Penicillin-binding protein 4)</fullName>
    </submittedName>
</protein>
<dbReference type="GO" id="GO:0006508">
    <property type="term" value="P:proteolysis"/>
    <property type="evidence" value="ECO:0007669"/>
    <property type="project" value="InterPro"/>
</dbReference>
<dbReference type="AlphaFoldDB" id="A0A1M4Z2P7"/>
<reference evidence="3 4" key="1">
    <citation type="submission" date="2016-11" db="EMBL/GenBank/DDBJ databases">
        <authorList>
            <person name="Jaros S."/>
            <person name="Januszkiewicz K."/>
            <person name="Wedrychowicz H."/>
        </authorList>
    </citation>
    <scope>NUCLEOTIDE SEQUENCE [LARGE SCALE GENOMIC DNA]</scope>
    <source>
        <strain evidence="3 4">DSM 26991</strain>
    </source>
</reference>
<dbReference type="PRINTS" id="PR00922">
    <property type="entry name" value="DADACBPTASE3"/>
</dbReference>
<proteinExistence type="inferred from homology"/>
<evidence type="ECO:0000256" key="1">
    <source>
        <dbReference type="ARBA" id="ARBA00006096"/>
    </source>
</evidence>
<dbReference type="GO" id="GO:0004185">
    <property type="term" value="F:serine-type carboxypeptidase activity"/>
    <property type="evidence" value="ECO:0007669"/>
    <property type="project" value="InterPro"/>
</dbReference>
<name>A0A1M4Z2P7_9BACE</name>
<dbReference type="PANTHER" id="PTHR30023">
    <property type="entry name" value="D-ALANYL-D-ALANINE CARBOXYPEPTIDASE"/>
    <property type="match status" value="1"/>
</dbReference>